<evidence type="ECO:0000313" key="2">
    <source>
        <dbReference type="Proteomes" id="UP000215289"/>
    </source>
</evidence>
<sequence>MPIYIPLAPPRLQTEFNYSYNETQWNSHGQTPQFPGYDSDDEEEVVYDLDEHAMACLPHHLQQVMRELHMERLERLQRENPYFKFRSPVAYNRNSHANAWLDRVVSQLVDRRSMQRAGHHQYGETPDVLPQQMGWGESKTQATAEPQHTLEDTVNQTQFAFRTPETELAYHHEEMIADAGVETEHDSSPIQEYFAERDDKSQTRIRYATWYGGQVLEERSTSPHFRRRGSSVVLEMRSRLQKKIGRMSRFFKRYTVA</sequence>
<name>A0A229X1U0_9EURO</name>
<organism evidence="1 2">
    <name type="scientific">Aspergillus turcosus</name>
    <dbReference type="NCBI Taxonomy" id="1245748"/>
    <lineage>
        <taxon>Eukaryota</taxon>
        <taxon>Fungi</taxon>
        <taxon>Dikarya</taxon>
        <taxon>Ascomycota</taxon>
        <taxon>Pezizomycotina</taxon>
        <taxon>Eurotiomycetes</taxon>
        <taxon>Eurotiomycetidae</taxon>
        <taxon>Eurotiales</taxon>
        <taxon>Aspergillaceae</taxon>
        <taxon>Aspergillus</taxon>
        <taxon>Aspergillus subgen. Fumigati</taxon>
    </lineage>
</organism>
<protein>
    <submittedName>
        <fullName evidence="1">Uncharacterized protein</fullName>
    </submittedName>
</protein>
<reference evidence="1 2" key="1">
    <citation type="submission" date="2018-08" db="EMBL/GenBank/DDBJ databases">
        <title>Draft genome sequences of two Aspergillus turcosus clinical strains isolated from bronchoalveolar lavage fluid: one azole-susceptible and the other azole-resistant.</title>
        <authorList>
            <person name="Parent-Michaud M."/>
            <person name="Dufresne P.J."/>
            <person name="Fournier E."/>
            <person name="Martineau C."/>
            <person name="Moreira S."/>
            <person name="Perkins V."/>
            <person name="De Repentigny L."/>
            <person name="Dufresne S.F."/>
        </authorList>
    </citation>
    <scope>NUCLEOTIDE SEQUENCE [LARGE SCALE GENOMIC DNA]</scope>
    <source>
        <strain evidence="1">HMR AF 1038</strain>
    </source>
</reference>
<evidence type="ECO:0000313" key="1">
    <source>
        <dbReference type="EMBL" id="RLL94495.1"/>
    </source>
</evidence>
<gene>
    <name evidence="1" type="ORF">CFD26_101541</name>
</gene>
<comment type="caution">
    <text evidence="1">The sequence shown here is derived from an EMBL/GenBank/DDBJ whole genome shotgun (WGS) entry which is preliminary data.</text>
</comment>
<accession>A0A229X1U0</accession>
<dbReference type="EMBL" id="NIDN02000201">
    <property type="protein sequence ID" value="RLL94495.1"/>
    <property type="molecule type" value="Genomic_DNA"/>
</dbReference>
<dbReference type="OrthoDB" id="4506792at2759"/>
<dbReference type="Proteomes" id="UP000215289">
    <property type="component" value="Unassembled WGS sequence"/>
</dbReference>
<keyword evidence="2" id="KW-1185">Reference proteome</keyword>
<proteinExistence type="predicted"/>
<dbReference type="AlphaFoldDB" id="A0A229X1U0"/>